<evidence type="ECO:0000256" key="2">
    <source>
        <dbReference type="ARBA" id="ARBA00022679"/>
    </source>
</evidence>
<dbReference type="EMBL" id="CAJPWZ010001556">
    <property type="protein sequence ID" value="CAG2217663.1"/>
    <property type="molecule type" value="Genomic_DNA"/>
</dbReference>
<keyword evidence="3" id="KW-0325">Glycoprotein</keyword>
<dbReference type="CDD" id="cd11301">
    <property type="entry name" value="Fut1_Fut2_like"/>
    <property type="match status" value="1"/>
</dbReference>
<keyword evidence="1 3" id="KW-0328">Glycosyltransferase</keyword>
<comment type="subcellular location">
    <subcellularLocation>
        <location evidence="3">Golgi apparatus</location>
        <location evidence="3">Golgi stack membrane</location>
        <topology evidence="3">Single-pass type II membrane protein</topology>
    </subcellularLocation>
</comment>
<accession>A0A8S3SBE2</accession>
<keyword evidence="2 3" id="KW-0808">Transferase</keyword>
<organism evidence="4 5">
    <name type="scientific">Mytilus edulis</name>
    <name type="common">Blue mussel</name>
    <dbReference type="NCBI Taxonomy" id="6550"/>
    <lineage>
        <taxon>Eukaryota</taxon>
        <taxon>Metazoa</taxon>
        <taxon>Spiralia</taxon>
        <taxon>Lophotrochozoa</taxon>
        <taxon>Mollusca</taxon>
        <taxon>Bivalvia</taxon>
        <taxon>Autobranchia</taxon>
        <taxon>Pteriomorphia</taxon>
        <taxon>Mytilida</taxon>
        <taxon>Mytiloidea</taxon>
        <taxon>Mytilidae</taxon>
        <taxon>Mytilinae</taxon>
        <taxon>Mytilus</taxon>
    </lineage>
</organism>
<reference evidence="4" key="1">
    <citation type="submission" date="2021-03" db="EMBL/GenBank/DDBJ databases">
        <authorList>
            <person name="Bekaert M."/>
        </authorList>
    </citation>
    <scope>NUCLEOTIDE SEQUENCE</scope>
</reference>
<keyword evidence="5" id="KW-1185">Reference proteome</keyword>
<comment type="caution">
    <text evidence="4">The sequence shown here is derived from an EMBL/GenBank/DDBJ whole genome shotgun (WGS) entry which is preliminary data.</text>
</comment>
<comment type="caution">
    <text evidence="3">Lacks conserved residue(s) required for the propagation of feature annotation.</text>
</comment>
<dbReference type="PANTHER" id="PTHR11927:SF9">
    <property type="entry name" value="L-FUCOSYLTRANSFERASE"/>
    <property type="match status" value="1"/>
</dbReference>
<name>A0A8S3SBE2_MYTED</name>
<dbReference type="GO" id="GO:0005975">
    <property type="term" value="P:carbohydrate metabolic process"/>
    <property type="evidence" value="ECO:0007669"/>
    <property type="project" value="InterPro"/>
</dbReference>
<dbReference type="GO" id="GO:0008107">
    <property type="term" value="F:galactoside 2-alpha-L-fucosyltransferase activity"/>
    <property type="evidence" value="ECO:0007669"/>
    <property type="project" value="InterPro"/>
</dbReference>
<dbReference type="AlphaFoldDB" id="A0A8S3SBE2"/>
<sequence>MELIKKRCSRPVICLACLSLIITYLVLSWLQTVPSILHVHFVRQIWDKEYSRCQVHINSIANLPKTKQQPVYLTVALSGRLGNWLFAYASLVGIARKNKALLYISPESIRKVSLGNIFNIKSVRAVNALCRQPIYEDLPCAYDKKMESLPVSNITIHGYLQSWKYFKHVEKQVREEFTFKKTIMSNAEQIFRQNVQNNISFQTTCIHVRRTDMMIASSVKIGFKSAPLEYFHNAVNHMQQKFNNKVKFLVISDDYKWCLKNLKFQNSVVIPRNTPGIDLALLSLCNSSIITTGTFGWWGAWLANGYTVYYKNYPEPGSRLDRETVKEDFYPPYWVPINSAHNQSTSSFYIIVVVVICSFCISNRLTYICNILYIFQTGSVYLQLIALNQKGTS</sequence>
<protein>
    <recommendedName>
        <fullName evidence="3">L-Fucosyltransferase</fullName>
        <ecNumber evidence="3">2.4.1.-</ecNumber>
    </recommendedName>
</protein>
<dbReference type="OrthoDB" id="3226at2759"/>
<evidence type="ECO:0000256" key="1">
    <source>
        <dbReference type="ARBA" id="ARBA00022676"/>
    </source>
</evidence>
<comment type="similarity">
    <text evidence="3">Belongs to the glycosyltransferase 11 family.</text>
</comment>
<keyword evidence="3" id="KW-0812">Transmembrane</keyword>
<feature type="transmembrane region" description="Helical" evidence="3">
    <location>
        <begin position="348"/>
        <end position="375"/>
    </location>
</feature>
<feature type="transmembrane region" description="Helical" evidence="3">
    <location>
        <begin position="12"/>
        <end position="30"/>
    </location>
</feature>
<dbReference type="EC" id="2.4.1.-" evidence="3"/>
<evidence type="ECO:0000313" key="4">
    <source>
        <dbReference type="EMBL" id="CAG2217663.1"/>
    </source>
</evidence>
<proteinExistence type="inferred from homology"/>
<keyword evidence="3" id="KW-0333">Golgi apparatus</keyword>
<evidence type="ECO:0000313" key="5">
    <source>
        <dbReference type="Proteomes" id="UP000683360"/>
    </source>
</evidence>
<keyword evidence="3" id="KW-1133">Transmembrane helix</keyword>
<comment type="pathway">
    <text evidence="3">Protein modification; protein glycosylation.</text>
</comment>
<dbReference type="InterPro" id="IPR002516">
    <property type="entry name" value="Glyco_trans_11"/>
</dbReference>
<dbReference type="Proteomes" id="UP000683360">
    <property type="component" value="Unassembled WGS sequence"/>
</dbReference>
<dbReference type="PANTHER" id="PTHR11927">
    <property type="entry name" value="GALACTOSIDE 2-L-FUCOSYLTRANSFERASE"/>
    <property type="match status" value="1"/>
</dbReference>
<dbReference type="Pfam" id="PF01531">
    <property type="entry name" value="Glyco_transf_11"/>
    <property type="match status" value="1"/>
</dbReference>
<gene>
    <name evidence="4" type="ORF">MEDL_31337</name>
</gene>
<evidence type="ECO:0000256" key="3">
    <source>
        <dbReference type="RuleBase" id="RU363129"/>
    </source>
</evidence>
<keyword evidence="3" id="KW-0735">Signal-anchor</keyword>
<dbReference type="GO" id="GO:0032580">
    <property type="term" value="C:Golgi cisterna membrane"/>
    <property type="evidence" value="ECO:0007669"/>
    <property type="project" value="UniProtKB-SubCell"/>
</dbReference>
<keyword evidence="3" id="KW-0472">Membrane</keyword>